<feature type="non-terminal residue" evidence="1">
    <location>
        <position position="1"/>
    </location>
</feature>
<proteinExistence type="predicted"/>
<evidence type="ECO:0000313" key="1">
    <source>
        <dbReference type="EMBL" id="OJZ87041.1"/>
    </source>
</evidence>
<dbReference type="EMBL" id="KV878241">
    <property type="protein sequence ID" value="OJZ87041.1"/>
    <property type="molecule type" value="Genomic_DNA"/>
</dbReference>
<reference evidence="2" key="1">
    <citation type="journal article" date="2017" name="Genome Biol.">
        <title>Comparative genomics reveals high biological diversity and specific adaptations in the industrially and medically important fungal genus Aspergillus.</title>
        <authorList>
            <person name="de Vries R.P."/>
            <person name="Riley R."/>
            <person name="Wiebenga A."/>
            <person name="Aguilar-Osorio G."/>
            <person name="Amillis S."/>
            <person name="Uchima C.A."/>
            <person name="Anderluh G."/>
            <person name="Asadollahi M."/>
            <person name="Askin M."/>
            <person name="Barry K."/>
            <person name="Battaglia E."/>
            <person name="Bayram O."/>
            <person name="Benocci T."/>
            <person name="Braus-Stromeyer S.A."/>
            <person name="Caldana C."/>
            <person name="Canovas D."/>
            <person name="Cerqueira G.C."/>
            <person name="Chen F."/>
            <person name="Chen W."/>
            <person name="Choi C."/>
            <person name="Clum A."/>
            <person name="Dos Santos R.A."/>
            <person name="Damasio A.R."/>
            <person name="Diallinas G."/>
            <person name="Emri T."/>
            <person name="Fekete E."/>
            <person name="Flipphi M."/>
            <person name="Freyberg S."/>
            <person name="Gallo A."/>
            <person name="Gournas C."/>
            <person name="Habgood R."/>
            <person name="Hainaut M."/>
            <person name="Harispe M.L."/>
            <person name="Henrissat B."/>
            <person name="Hilden K.S."/>
            <person name="Hope R."/>
            <person name="Hossain A."/>
            <person name="Karabika E."/>
            <person name="Karaffa L."/>
            <person name="Karanyi Z."/>
            <person name="Krasevec N."/>
            <person name="Kuo A."/>
            <person name="Kusch H."/>
            <person name="LaButti K."/>
            <person name="Lagendijk E.L."/>
            <person name="Lapidus A."/>
            <person name="Levasseur A."/>
            <person name="Lindquist E."/>
            <person name="Lipzen A."/>
            <person name="Logrieco A.F."/>
            <person name="MacCabe A."/>
            <person name="Maekelae M.R."/>
            <person name="Malavazi I."/>
            <person name="Melin P."/>
            <person name="Meyer V."/>
            <person name="Mielnichuk N."/>
            <person name="Miskei M."/>
            <person name="Molnar A.P."/>
            <person name="Mule G."/>
            <person name="Ngan C.Y."/>
            <person name="Orejas M."/>
            <person name="Orosz E."/>
            <person name="Ouedraogo J.P."/>
            <person name="Overkamp K.M."/>
            <person name="Park H.-S."/>
            <person name="Perrone G."/>
            <person name="Piumi F."/>
            <person name="Punt P.J."/>
            <person name="Ram A.F."/>
            <person name="Ramon A."/>
            <person name="Rauscher S."/>
            <person name="Record E."/>
            <person name="Riano-Pachon D.M."/>
            <person name="Robert V."/>
            <person name="Roehrig J."/>
            <person name="Ruller R."/>
            <person name="Salamov A."/>
            <person name="Salih N.S."/>
            <person name="Samson R.A."/>
            <person name="Sandor E."/>
            <person name="Sanguinetti M."/>
            <person name="Schuetze T."/>
            <person name="Sepcic K."/>
            <person name="Shelest E."/>
            <person name="Sherlock G."/>
            <person name="Sophianopoulou V."/>
            <person name="Squina F.M."/>
            <person name="Sun H."/>
            <person name="Susca A."/>
            <person name="Todd R.B."/>
            <person name="Tsang A."/>
            <person name="Unkles S.E."/>
            <person name="van de Wiele N."/>
            <person name="van Rossen-Uffink D."/>
            <person name="Oliveira J.V."/>
            <person name="Vesth T.C."/>
            <person name="Visser J."/>
            <person name="Yu J.-H."/>
            <person name="Zhou M."/>
            <person name="Andersen M.R."/>
            <person name="Archer D.B."/>
            <person name="Baker S.E."/>
            <person name="Benoit I."/>
            <person name="Brakhage A.A."/>
            <person name="Braus G.H."/>
            <person name="Fischer R."/>
            <person name="Frisvad J.C."/>
            <person name="Goldman G.H."/>
            <person name="Houbraken J."/>
            <person name="Oakley B."/>
            <person name="Pocsi I."/>
            <person name="Scazzocchio C."/>
            <person name="Seiboth B."/>
            <person name="vanKuyk P.A."/>
            <person name="Wortman J."/>
            <person name="Dyer P.S."/>
            <person name="Grigoriev I.V."/>
        </authorList>
    </citation>
    <scope>NUCLEOTIDE SEQUENCE [LARGE SCALE GENOMIC DNA]</scope>
    <source>
        <strain evidence="2">CBS 106.47</strain>
    </source>
</reference>
<dbReference type="AlphaFoldDB" id="A0A1M3TJV7"/>
<protein>
    <submittedName>
        <fullName evidence="1">Uncharacterized protein</fullName>
    </submittedName>
</protein>
<sequence length="51" mass="5929">GNPEMGHVRRRDGKDINLSVSEYIVKPVSYQTHSWISTQSINHLTSKNHFY</sequence>
<feature type="non-terminal residue" evidence="1">
    <location>
        <position position="51"/>
    </location>
</feature>
<accession>A0A1M3TJV7</accession>
<dbReference type="Proteomes" id="UP000184063">
    <property type="component" value="Unassembled WGS sequence"/>
</dbReference>
<evidence type="ECO:0000313" key="2">
    <source>
        <dbReference type="Proteomes" id="UP000184063"/>
    </source>
</evidence>
<gene>
    <name evidence="1" type="ORF">ASPFODRAFT_108377</name>
</gene>
<organism evidence="1 2">
    <name type="scientific">Aspergillus luchuensis (strain CBS 106.47)</name>
    <dbReference type="NCBI Taxonomy" id="1137211"/>
    <lineage>
        <taxon>Eukaryota</taxon>
        <taxon>Fungi</taxon>
        <taxon>Dikarya</taxon>
        <taxon>Ascomycota</taxon>
        <taxon>Pezizomycotina</taxon>
        <taxon>Eurotiomycetes</taxon>
        <taxon>Eurotiomycetidae</taxon>
        <taxon>Eurotiales</taxon>
        <taxon>Aspergillaceae</taxon>
        <taxon>Aspergillus</taxon>
        <taxon>Aspergillus subgen. Circumdati</taxon>
    </lineage>
</organism>
<dbReference type="VEuPathDB" id="FungiDB:ASPFODRAFT_108377"/>
<name>A0A1M3TJV7_ASPLC</name>